<feature type="binding site" description="axial binding residue" evidence="7">
    <location>
        <position position="399"/>
    </location>
    <ligand>
        <name>heme</name>
        <dbReference type="ChEBI" id="CHEBI:30413"/>
    </ligand>
    <ligandPart>
        <name>Fe</name>
        <dbReference type="ChEBI" id="CHEBI:18248"/>
    </ligandPart>
</feature>
<dbReference type="PRINTS" id="PR00463">
    <property type="entry name" value="EP450I"/>
</dbReference>
<protein>
    <submittedName>
        <fullName evidence="10">Cytochrome P450</fullName>
    </submittedName>
</protein>
<proteinExistence type="inferred from homology"/>
<dbReference type="PRINTS" id="PR00385">
    <property type="entry name" value="P450"/>
</dbReference>
<evidence type="ECO:0000256" key="4">
    <source>
        <dbReference type="ARBA" id="ARBA00023002"/>
    </source>
</evidence>
<keyword evidence="11" id="KW-1185">Reference proteome</keyword>
<keyword evidence="3 7" id="KW-0479">Metal-binding</keyword>
<keyword evidence="9" id="KW-0472">Membrane</keyword>
<dbReference type="GO" id="GO:0020037">
    <property type="term" value="F:heme binding"/>
    <property type="evidence" value="ECO:0007669"/>
    <property type="project" value="InterPro"/>
</dbReference>
<evidence type="ECO:0000256" key="2">
    <source>
        <dbReference type="ARBA" id="ARBA00022617"/>
    </source>
</evidence>
<gene>
    <name evidence="10" type="ORF">C2G38_2251522</name>
</gene>
<dbReference type="InterPro" id="IPR036396">
    <property type="entry name" value="Cyt_P450_sf"/>
</dbReference>
<evidence type="ECO:0000256" key="5">
    <source>
        <dbReference type="ARBA" id="ARBA00023004"/>
    </source>
</evidence>
<evidence type="ECO:0000256" key="7">
    <source>
        <dbReference type="PIRSR" id="PIRSR602401-1"/>
    </source>
</evidence>
<evidence type="ECO:0000256" key="8">
    <source>
        <dbReference type="RuleBase" id="RU000461"/>
    </source>
</evidence>
<dbReference type="InterPro" id="IPR001128">
    <property type="entry name" value="Cyt_P450"/>
</dbReference>
<dbReference type="EMBL" id="QKWP01001401">
    <property type="protein sequence ID" value="RIB09230.1"/>
    <property type="molecule type" value="Genomic_DNA"/>
</dbReference>
<comment type="cofactor">
    <cofactor evidence="7">
        <name>heme</name>
        <dbReference type="ChEBI" id="CHEBI:30413"/>
    </cofactor>
</comment>
<dbReference type="InterPro" id="IPR017972">
    <property type="entry name" value="Cyt_P450_CS"/>
</dbReference>
<comment type="caution">
    <text evidence="10">The sequence shown here is derived from an EMBL/GenBank/DDBJ whole genome shotgun (WGS) entry which is preliminary data.</text>
</comment>
<sequence length="455" mass="52709">MIFWLYLIFIVLTLFFYFIRRNYKSSKELDFIPTVSFFKYISILLSNGGQNEIQKLIHESDPNKIGLVKVSSVVHTIPKYELLPKTPASIFFGKGMIVSNGDYWRRQRNIASTAFNRALRPDMVAECTNEFIMLLNKWTDIPIDVLSLTKRLTIQILGKLAFSYDMKALDSLEEQPYFLEIYNKILQHIFNRPLLSMAFPFLNSLPLKRNIEFSSLIKEFDNFIYKMIEQRRLEMSKAKNENENTDLLAGILDSANYEKIITQIRSLEIIYIILYYLAKYPDVQKKAREEVINVLGSASNLPTSENLKNLKYLTAIIMESLRLYPPASVLVNRKPTKPLNLSSNITIPKGAKISVNFWQIHRNPDIWNDANKFIPERFINPTKETKTSWIPFSIGPRNCIGQNFSMMGQKVVIALTLLNFEILLPPNAQHLDEIPLTKSLLLHPKKIDLIFSKLK</sequence>
<dbReference type="PANTHER" id="PTHR24291">
    <property type="entry name" value="CYTOCHROME P450 FAMILY 4"/>
    <property type="match status" value="1"/>
</dbReference>
<dbReference type="InterPro" id="IPR050196">
    <property type="entry name" value="Cytochrome_P450_Monoox"/>
</dbReference>
<keyword evidence="4 8" id="KW-0560">Oxidoreductase</keyword>
<dbReference type="InterPro" id="IPR002401">
    <property type="entry name" value="Cyt_P450_E_grp-I"/>
</dbReference>
<keyword evidence="5 7" id="KW-0408">Iron</keyword>
<dbReference type="GO" id="GO:0004497">
    <property type="term" value="F:monooxygenase activity"/>
    <property type="evidence" value="ECO:0007669"/>
    <property type="project" value="UniProtKB-KW"/>
</dbReference>
<dbReference type="Gene3D" id="1.10.630.10">
    <property type="entry name" value="Cytochrome P450"/>
    <property type="match status" value="1"/>
</dbReference>
<keyword evidence="9" id="KW-0812">Transmembrane</keyword>
<keyword evidence="2 7" id="KW-0349">Heme</keyword>
<dbReference type="Proteomes" id="UP000266673">
    <property type="component" value="Unassembled WGS sequence"/>
</dbReference>
<dbReference type="Pfam" id="PF00067">
    <property type="entry name" value="p450"/>
    <property type="match status" value="1"/>
</dbReference>
<dbReference type="PROSITE" id="PS00086">
    <property type="entry name" value="CYTOCHROME_P450"/>
    <property type="match status" value="1"/>
</dbReference>
<evidence type="ECO:0000256" key="6">
    <source>
        <dbReference type="ARBA" id="ARBA00023033"/>
    </source>
</evidence>
<reference evidence="10 11" key="1">
    <citation type="submission" date="2018-06" db="EMBL/GenBank/DDBJ databases">
        <title>Comparative genomics reveals the genomic features of Rhizophagus irregularis, R. cerebriforme, R. diaphanum and Gigaspora rosea, and their symbiotic lifestyle signature.</title>
        <authorList>
            <person name="Morin E."/>
            <person name="San Clemente H."/>
            <person name="Chen E.C.H."/>
            <person name="De La Providencia I."/>
            <person name="Hainaut M."/>
            <person name="Kuo A."/>
            <person name="Kohler A."/>
            <person name="Murat C."/>
            <person name="Tang N."/>
            <person name="Roy S."/>
            <person name="Loubradou J."/>
            <person name="Henrissat B."/>
            <person name="Grigoriev I.V."/>
            <person name="Corradi N."/>
            <person name="Roux C."/>
            <person name="Martin F.M."/>
        </authorList>
    </citation>
    <scope>NUCLEOTIDE SEQUENCE [LARGE SCALE GENOMIC DNA]</scope>
    <source>
        <strain evidence="10 11">DAOM 194757</strain>
    </source>
</reference>
<keyword evidence="9" id="KW-1133">Transmembrane helix</keyword>
<dbReference type="AlphaFoldDB" id="A0A397UGC8"/>
<dbReference type="GO" id="GO:0016705">
    <property type="term" value="F:oxidoreductase activity, acting on paired donors, with incorporation or reduction of molecular oxygen"/>
    <property type="evidence" value="ECO:0007669"/>
    <property type="project" value="InterPro"/>
</dbReference>
<evidence type="ECO:0000313" key="11">
    <source>
        <dbReference type="Proteomes" id="UP000266673"/>
    </source>
</evidence>
<dbReference type="GO" id="GO:0005506">
    <property type="term" value="F:iron ion binding"/>
    <property type="evidence" value="ECO:0007669"/>
    <property type="project" value="InterPro"/>
</dbReference>
<feature type="transmembrane region" description="Helical" evidence="9">
    <location>
        <begin position="6"/>
        <end position="23"/>
    </location>
</feature>
<organism evidence="10 11">
    <name type="scientific">Gigaspora rosea</name>
    <dbReference type="NCBI Taxonomy" id="44941"/>
    <lineage>
        <taxon>Eukaryota</taxon>
        <taxon>Fungi</taxon>
        <taxon>Fungi incertae sedis</taxon>
        <taxon>Mucoromycota</taxon>
        <taxon>Glomeromycotina</taxon>
        <taxon>Glomeromycetes</taxon>
        <taxon>Diversisporales</taxon>
        <taxon>Gigasporaceae</taxon>
        <taxon>Gigaspora</taxon>
    </lineage>
</organism>
<dbReference type="SUPFAM" id="SSF48264">
    <property type="entry name" value="Cytochrome P450"/>
    <property type="match status" value="1"/>
</dbReference>
<evidence type="ECO:0000256" key="3">
    <source>
        <dbReference type="ARBA" id="ARBA00022723"/>
    </source>
</evidence>
<dbReference type="OrthoDB" id="1470350at2759"/>
<dbReference type="STRING" id="44941.A0A397UGC8"/>
<evidence type="ECO:0000256" key="1">
    <source>
        <dbReference type="ARBA" id="ARBA00010617"/>
    </source>
</evidence>
<evidence type="ECO:0000256" key="9">
    <source>
        <dbReference type="SAM" id="Phobius"/>
    </source>
</evidence>
<dbReference type="PANTHER" id="PTHR24291:SF50">
    <property type="entry name" value="BIFUNCTIONAL ALBAFLAVENONE MONOOXYGENASE_TERPENE SYNTHASE"/>
    <property type="match status" value="1"/>
</dbReference>
<accession>A0A397UGC8</accession>
<keyword evidence="6 8" id="KW-0503">Monooxygenase</keyword>
<comment type="similarity">
    <text evidence="1 8">Belongs to the cytochrome P450 family.</text>
</comment>
<evidence type="ECO:0000313" key="10">
    <source>
        <dbReference type="EMBL" id="RIB09230.1"/>
    </source>
</evidence>
<name>A0A397UGC8_9GLOM</name>